<evidence type="ECO:0000313" key="1">
    <source>
        <dbReference type="EMBL" id="CAG8845775.1"/>
    </source>
</evidence>
<proteinExistence type="predicted"/>
<reference evidence="1 2" key="1">
    <citation type="submission" date="2021-06" db="EMBL/GenBank/DDBJ databases">
        <authorList>
            <person name="Kallberg Y."/>
            <person name="Tangrot J."/>
            <person name="Rosling A."/>
        </authorList>
    </citation>
    <scope>NUCLEOTIDE SEQUENCE [LARGE SCALE GENOMIC DNA]</scope>
    <source>
        <strain evidence="1 2">120-4 pot B 10/14</strain>
    </source>
</reference>
<protein>
    <submittedName>
        <fullName evidence="1">36720_t:CDS:1</fullName>
    </submittedName>
</protein>
<gene>
    <name evidence="1" type="ORF">GMARGA_LOCUS37826</name>
</gene>
<comment type="caution">
    <text evidence="1">The sequence shown here is derived from an EMBL/GenBank/DDBJ whole genome shotgun (WGS) entry which is preliminary data.</text>
</comment>
<dbReference type="EMBL" id="CAJVQB010080856">
    <property type="protein sequence ID" value="CAG8845775.1"/>
    <property type="molecule type" value="Genomic_DNA"/>
</dbReference>
<feature type="non-terminal residue" evidence="1">
    <location>
        <position position="1"/>
    </location>
</feature>
<evidence type="ECO:0000313" key="2">
    <source>
        <dbReference type="Proteomes" id="UP000789901"/>
    </source>
</evidence>
<accession>A0ABN7X1Z5</accession>
<sequence length="48" mass="5405">PDSYGFQYCGASTTFEPLLCGTAKSTYFYITLNEGNFSADEVYELVYK</sequence>
<organism evidence="1 2">
    <name type="scientific">Gigaspora margarita</name>
    <dbReference type="NCBI Taxonomy" id="4874"/>
    <lineage>
        <taxon>Eukaryota</taxon>
        <taxon>Fungi</taxon>
        <taxon>Fungi incertae sedis</taxon>
        <taxon>Mucoromycota</taxon>
        <taxon>Glomeromycotina</taxon>
        <taxon>Glomeromycetes</taxon>
        <taxon>Diversisporales</taxon>
        <taxon>Gigasporaceae</taxon>
        <taxon>Gigaspora</taxon>
    </lineage>
</organism>
<dbReference type="Proteomes" id="UP000789901">
    <property type="component" value="Unassembled WGS sequence"/>
</dbReference>
<keyword evidence="2" id="KW-1185">Reference proteome</keyword>
<name>A0ABN7X1Z5_GIGMA</name>